<feature type="signal peptide" evidence="1">
    <location>
        <begin position="1"/>
        <end position="20"/>
    </location>
</feature>
<dbReference type="EMBL" id="JAQPZS010000036">
    <property type="protein sequence ID" value="MEJ6498554.1"/>
    <property type="molecule type" value="Genomic_DNA"/>
</dbReference>
<reference evidence="2 3" key="1">
    <citation type="submission" date="2023-01" db="EMBL/GenBank/DDBJ databases">
        <title>Trichodesmium-associated heterotrophic epibiont bacteria.</title>
        <authorList>
            <person name="Cleveland C.S."/>
            <person name="Webb E.A."/>
        </authorList>
    </citation>
    <scope>NUCLEOTIDE SEQUENCE [LARGE SCALE GENOMIC DNA]</scope>
    <source>
        <strain evidence="2 3">USCH2</strain>
    </source>
</reference>
<comment type="caution">
    <text evidence="2">The sequence shown here is derived from an EMBL/GenBank/DDBJ whole genome shotgun (WGS) entry which is preliminary data.</text>
</comment>
<organism evidence="2 3">
    <name type="scientific">Pseudoalteromonas lipolytica</name>
    <dbReference type="NCBI Taxonomy" id="570156"/>
    <lineage>
        <taxon>Bacteria</taxon>
        <taxon>Pseudomonadati</taxon>
        <taxon>Pseudomonadota</taxon>
        <taxon>Gammaproteobacteria</taxon>
        <taxon>Alteromonadales</taxon>
        <taxon>Pseudoalteromonadaceae</taxon>
        <taxon>Pseudoalteromonas</taxon>
    </lineage>
</organism>
<evidence type="ECO:0000256" key="1">
    <source>
        <dbReference type="SAM" id="SignalP"/>
    </source>
</evidence>
<evidence type="ECO:0000313" key="2">
    <source>
        <dbReference type="EMBL" id="MEJ6498554.1"/>
    </source>
</evidence>
<protein>
    <submittedName>
        <fullName evidence="2">Uncharacterized protein</fullName>
    </submittedName>
</protein>
<keyword evidence="1" id="KW-0732">Signal</keyword>
<keyword evidence="3" id="KW-1185">Reference proteome</keyword>
<sequence>MKKIFIIVFAFLALTKPVLAKVTESLELNGFKVASESVQFLAKVKITKVEAFQEDDNSEKHVYYADVLSTYKGKPIKSLNYDMYVEAGEDVIFNSEPVYIALCVDESGNFYWPGTGSEFKSSLAIESWLTEHKKEVATISDSIGWCK</sequence>
<name>A0ABU8SZT2_9GAMM</name>
<proteinExistence type="predicted"/>
<feature type="chain" id="PRO_5045058671" evidence="1">
    <location>
        <begin position="21"/>
        <end position="147"/>
    </location>
</feature>
<accession>A0ABU8SZT2</accession>
<dbReference type="RefSeq" id="WP_235378357.1">
    <property type="nucleotide sequence ID" value="NZ_JAQPZS010000036.1"/>
</dbReference>
<evidence type="ECO:0000313" key="3">
    <source>
        <dbReference type="Proteomes" id="UP001377972"/>
    </source>
</evidence>
<dbReference type="Proteomes" id="UP001377972">
    <property type="component" value="Unassembled WGS sequence"/>
</dbReference>
<gene>
    <name evidence="2" type="ORF">PQI24_21225</name>
</gene>